<dbReference type="GO" id="GO:0071787">
    <property type="term" value="P:endoplasmic reticulum tubular network formation"/>
    <property type="evidence" value="ECO:0007669"/>
    <property type="project" value="TreeGrafter"/>
</dbReference>
<feature type="transmembrane region" description="Helical" evidence="6">
    <location>
        <begin position="890"/>
        <end position="913"/>
    </location>
</feature>
<dbReference type="Pfam" id="PF02453">
    <property type="entry name" value="Reticulon"/>
    <property type="match status" value="1"/>
</dbReference>
<evidence type="ECO:0000256" key="1">
    <source>
        <dbReference type="ARBA" id="ARBA00004477"/>
    </source>
</evidence>
<dbReference type="InterPro" id="IPR003388">
    <property type="entry name" value="Reticulon"/>
</dbReference>
<dbReference type="PROSITE" id="PS50845">
    <property type="entry name" value="RETICULON"/>
    <property type="match status" value="1"/>
</dbReference>
<name>A0A6B0RKF3_9CETA</name>
<sequence>MAEPSAATQSPSVSSSSSGAESSAPGGGSGSPGACPALGTKSCGSSCAAHSVLAQLAVTYREGQEPGMPSQISAFEEQQRFQRQKFEVEFALEDILKEGLSSLCSDEPPSEIMTSSSCSSSEIRNTDLTILHGVKSKMLGSQILLAQEEKDCLALLDEKKMEKPPGASKDMEDSPVSAAEGVHCDRPSIPLSFLGHPAFLSKEVGQMEQQINKDQESRNPNEEPNRDNITALDADDKFTVLTAQKPATQQPKAEGICPYSLSPSEASRGGVMEKESPESPFEVIIDKAAFDKEFKDLYKESINDFGSWAVHTSRESPADISESNDKVFPLRKKEAGHYPASALLTRQFSHTTAALEEVSRCVNDMHNFTNEVLTWDLVPQVKQQSDKAEYNTKTTGLGTSDYNSEIPVVNLKTNTQKIPVCSINGSTTNTKSPGDWAETSLPQENAVPDHFDSTQEVTIKGVQDSVQKRDDTLSELPGSPLEKCVSLGSGVATDKVVLPDGHLKGGMSWQTSVLGEVTEADSSGESDDTVIEDLTADNSFERNKIQAEKPVSIPSPGVKTDGEVKEILSCNKKDRTSENVEGSVSDSEPRQVQPDPLERSPGEAVCSLVSNKNGTSEVKQSGSKHEAVPEKPVAAENPKLPSEAAPTELAQSVTSSAYLEPLHEKNVKDLDDSSPEDLMAAFTEAREKGIVGKGEGNTFKATSEETKDFKTTLPLDALHESKSGGSEIKNIKSKYSEQSKETNGSELLEVFPTQGTPIASLDLEQEQLTIKALKELSERKVEKSASVQDKGESPEEIFKQTLTNVKESSWPQRSYDVLEHKDVKTGSDLEISRKPTIIKETSRVEVISSLSKTEPVNEPVLTRLLTDASVHDLIFWRDVKKTGFVFGTTLIMLLSLAAFSVISVVSYLILALLSVTISFRVYKSVIQAVQKSEEGHPFKAYLDVDITLSSEAFHNYVNAAMVHINRALKLIIRLFLVEDLVDSLKLAVFMWLMTYVGAVFNGITLLILAELLVFSIPIVYEKYKTQIDHYVGIARDQTKSIVEKIQAKLPGIAKKKAE</sequence>
<evidence type="ECO:0000256" key="4">
    <source>
        <dbReference type="ARBA" id="ARBA00022989"/>
    </source>
</evidence>
<feature type="transmembrane region" description="Helical" evidence="6">
    <location>
        <begin position="970"/>
        <end position="992"/>
    </location>
</feature>
<dbReference type="PANTHER" id="PTHR45799:SF4">
    <property type="entry name" value="RETICULON-3"/>
    <property type="match status" value="1"/>
</dbReference>
<dbReference type="FunFam" id="1.20.5.2480:FF:000001">
    <property type="entry name" value="Reticulon"/>
    <property type="match status" value="1"/>
</dbReference>
<protein>
    <recommendedName>
        <fullName evidence="6">Reticulon</fullName>
    </recommendedName>
</protein>
<evidence type="ECO:0000259" key="8">
    <source>
        <dbReference type="PROSITE" id="PS50845"/>
    </source>
</evidence>
<evidence type="ECO:0000313" key="9">
    <source>
        <dbReference type="EMBL" id="MXQ90699.1"/>
    </source>
</evidence>
<evidence type="ECO:0000256" key="7">
    <source>
        <dbReference type="SAM" id="MobiDB-lite"/>
    </source>
</evidence>
<evidence type="ECO:0000256" key="5">
    <source>
        <dbReference type="ARBA" id="ARBA00023136"/>
    </source>
</evidence>
<dbReference type="AlphaFoldDB" id="A0A6B0RKF3"/>
<feature type="region of interest" description="Disordered" evidence="7">
    <location>
        <begin position="571"/>
        <end position="649"/>
    </location>
</feature>
<keyword evidence="5 6" id="KW-0472">Membrane</keyword>
<dbReference type="GO" id="GO:0043005">
    <property type="term" value="C:neuron projection"/>
    <property type="evidence" value="ECO:0007669"/>
    <property type="project" value="TreeGrafter"/>
</dbReference>
<dbReference type="PANTHER" id="PTHR45799">
    <property type="entry name" value="RETICULON-LIKE PROTEIN"/>
    <property type="match status" value="1"/>
</dbReference>
<feature type="compositionally biased region" description="Polar residues" evidence="7">
    <location>
        <begin position="608"/>
        <end position="621"/>
    </location>
</feature>
<keyword evidence="3 6" id="KW-0256">Endoplasmic reticulum</keyword>
<evidence type="ECO:0000256" key="2">
    <source>
        <dbReference type="ARBA" id="ARBA00022692"/>
    </source>
</evidence>
<dbReference type="Proteomes" id="UP000322234">
    <property type="component" value="Unassembled WGS sequence"/>
</dbReference>
<dbReference type="InterPro" id="IPR046964">
    <property type="entry name" value="RTN1-4"/>
</dbReference>
<feature type="compositionally biased region" description="Low complexity" evidence="7">
    <location>
        <begin position="1"/>
        <end position="24"/>
    </location>
</feature>
<feature type="region of interest" description="Disordered" evidence="7">
    <location>
        <begin position="1"/>
        <end position="35"/>
    </location>
</feature>
<comment type="subcellular location">
    <subcellularLocation>
        <location evidence="1 6">Endoplasmic reticulum membrane</location>
        <topology evidence="1 6">Multi-pass membrane protein</topology>
    </subcellularLocation>
</comment>
<dbReference type="GO" id="GO:0014069">
    <property type="term" value="C:postsynaptic density"/>
    <property type="evidence" value="ECO:0007669"/>
    <property type="project" value="TreeGrafter"/>
</dbReference>
<dbReference type="EMBL" id="VBQZ03000064">
    <property type="protein sequence ID" value="MXQ90699.1"/>
    <property type="molecule type" value="Genomic_DNA"/>
</dbReference>
<reference evidence="9" key="1">
    <citation type="submission" date="2019-10" db="EMBL/GenBank/DDBJ databases">
        <title>The sequence and de novo assembly of the wild yak genome.</title>
        <authorList>
            <person name="Liu Y."/>
        </authorList>
    </citation>
    <scope>NUCLEOTIDE SEQUENCE [LARGE SCALE GENOMIC DNA]</scope>
    <source>
        <strain evidence="9">WY2019</strain>
    </source>
</reference>
<feature type="transmembrane region" description="Helical" evidence="6">
    <location>
        <begin position="998"/>
        <end position="1020"/>
    </location>
</feature>
<keyword evidence="10" id="KW-1185">Reference proteome</keyword>
<organism evidence="9 10">
    <name type="scientific">Bos mutus</name>
    <name type="common">wild yak</name>
    <dbReference type="NCBI Taxonomy" id="72004"/>
    <lineage>
        <taxon>Eukaryota</taxon>
        <taxon>Metazoa</taxon>
        <taxon>Chordata</taxon>
        <taxon>Craniata</taxon>
        <taxon>Vertebrata</taxon>
        <taxon>Euteleostomi</taxon>
        <taxon>Mammalia</taxon>
        <taxon>Eutheria</taxon>
        <taxon>Laurasiatheria</taxon>
        <taxon>Artiodactyla</taxon>
        <taxon>Ruminantia</taxon>
        <taxon>Pecora</taxon>
        <taxon>Bovidae</taxon>
        <taxon>Bovinae</taxon>
        <taxon>Bos</taxon>
    </lineage>
</organism>
<gene>
    <name evidence="9" type="ORF">E5288_WYG015984</name>
</gene>
<proteinExistence type="predicted"/>
<evidence type="ECO:0000256" key="3">
    <source>
        <dbReference type="ARBA" id="ARBA00022824"/>
    </source>
</evidence>
<accession>A0A6B0RKF3</accession>
<evidence type="ECO:0000313" key="10">
    <source>
        <dbReference type="Proteomes" id="UP000322234"/>
    </source>
</evidence>
<feature type="region of interest" description="Disordered" evidence="7">
    <location>
        <begin position="247"/>
        <end position="277"/>
    </location>
</feature>
<feature type="region of interest" description="Disordered" evidence="7">
    <location>
        <begin position="207"/>
        <end position="234"/>
    </location>
</feature>
<dbReference type="GO" id="GO:0005789">
    <property type="term" value="C:endoplasmic reticulum membrane"/>
    <property type="evidence" value="ECO:0007669"/>
    <property type="project" value="UniProtKB-SubCell"/>
</dbReference>
<comment type="caution">
    <text evidence="9">The sequence shown here is derived from an EMBL/GenBank/DDBJ whole genome shotgun (WGS) entry which is preliminary data.</text>
</comment>
<dbReference type="GO" id="GO:0030182">
    <property type="term" value="P:neuron differentiation"/>
    <property type="evidence" value="ECO:0007669"/>
    <property type="project" value="TreeGrafter"/>
</dbReference>
<dbReference type="Gene3D" id="1.20.5.2480">
    <property type="match status" value="1"/>
</dbReference>
<keyword evidence="4 6" id="KW-1133">Transmembrane helix</keyword>
<feature type="compositionally biased region" description="Basic and acidic residues" evidence="7">
    <location>
        <begin position="211"/>
        <end position="226"/>
    </location>
</feature>
<feature type="domain" description="Reticulon" evidence="8">
    <location>
        <begin position="870"/>
        <end position="1058"/>
    </location>
</feature>
<evidence type="ECO:0000256" key="6">
    <source>
        <dbReference type="RuleBase" id="RU210713"/>
    </source>
</evidence>
<dbReference type="GO" id="GO:0007420">
    <property type="term" value="P:brain development"/>
    <property type="evidence" value="ECO:0007669"/>
    <property type="project" value="TreeGrafter"/>
</dbReference>
<keyword evidence="2 6" id="KW-0812">Transmembrane</keyword>